<evidence type="ECO:0000256" key="10">
    <source>
        <dbReference type="SAM" id="Phobius"/>
    </source>
</evidence>
<evidence type="ECO:0000259" key="11">
    <source>
        <dbReference type="PROSITE" id="PS50011"/>
    </source>
</evidence>
<feature type="domain" description="PASTA" evidence="12">
    <location>
        <begin position="442"/>
        <end position="505"/>
    </location>
</feature>
<gene>
    <name evidence="13" type="primary">pknB</name>
    <name evidence="13" type="ORF">D9V37_10130</name>
</gene>
<dbReference type="EMBL" id="RDBE01000007">
    <property type="protein sequence ID" value="RLV48942.1"/>
    <property type="molecule type" value="Genomic_DNA"/>
</dbReference>
<name>A0A3L8P1X5_9ACTN</name>
<keyword evidence="4" id="KW-0547">Nucleotide-binding</keyword>
<protein>
    <recommendedName>
        <fullName evidence="1">non-specific serine/threonine protein kinase</fullName>
        <ecNumber evidence="1">2.7.11.1</ecNumber>
    </recommendedName>
</protein>
<dbReference type="Pfam" id="PF03793">
    <property type="entry name" value="PASTA"/>
    <property type="match status" value="4"/>
</dbReference>
<dbReference type="GO" id="GO:0004674">
    <property type="term" value="F:protein serine/threonine kinase activity"/>
    <property type="evidence" value="ECO:0007669"/>
    <property type="project" value="UniProtKB-KW"/>
</dbReference>
<dbReference type="GO" id="GO:0045717">
    <property type="term" value="P:negative regulation of fatty acid biosynthetic process"/>
    <property type="evidence" value="ECO:0007669"/>
    <property type="project" value="UniProtKB-ARBA"/>
</dbReference>
<comment type="catalytic activity">
    <reaction evidence="8">
        <text>L-seryl-[protein] + ATP = O-phospho-L-seryl-[protein] + ADP + H(+)</text>
        <dbReference type="Rhea" id="RHEA:17989"/>
        <dbReference type="Rhea" id="RHEA-COMP:9863"/>
        <dbReference type="Rhea" id="RHEA-COMP:11604"/>
        <dbReference type="ChEBI" id="CHEBI:15378"/>
        <dbReference type="ChEBI" id="CHEBI:29999"/>
        <dbReference type="ChEBI" id="CHEBI:30616"/>
        <dbReference type="ChEBI" id="CHEBI:83421"/>
        <dbReference type="ChEBI" id="CHEBI:456216"/>
        <dbReference type="EC" id="2.7.11.1"/>
    </reaction>
</comment>
<keyword evidence="10" id="KW-0472">Membrane</keyword>
<dbReference type="PROSITE" id="PS50011">
    <property type="entry name" value="PROTEIN_KINASE_DOM"/>
    <property type="match status" value="1"/>
</dbReference>
<dbReference type="PROSITE" id="PS51178">
    <property type="entry name" value="PASTA"/>
    <property type="match status" value="4"/>
</dbReference>
<feature type="transmembrane region" description="Helical" evidence="10">
    <location>
        <begin position="416"/>
        <end position="436"/>
    </location>
</feature>
<dbReference type="SMART" id="SM00220">
    <property type="entry name" value="S_TKc"/>
    <property type="match status" value="1"/>
</dbReference>
<evidence type="ECO:0000256" key="3">
    <source>
        <dbReference type="ARBA" id="ARBA00022679"/>
    </source>
</evidence>
<evidence type="ECO:0000256" key="5">
    <source>
        <dbReference type="ARBA" id="ARBA00022777"/>
    </source>
</evidence>
<comment type="catalytic activity">
    <reaction evidence="7">
        <text>L-threonyl-[protein] + ATP = O-phospho-L-threonyl-[protein] + ADP + H(+)</text>
        <dbReference type="Rhea" id="RHEA:46608"/>
        <dbReference type="Rhea" id="RHEA-COMP:11060"/>
        <dbReference type="Rhea" id="RHEA-COMP:11605"/>
        <dbReference type="ChEBI" id="CHEBI:15378"/>
        <dbReference type="ChEBI" id="CHEBI:30013"/>
        <dbReference type="ChEBI" id="CHEBI:30616"/>
        <dbReference type="ChEBI" id="CHEBI:61977"/>
        <dbReference type="ChEBI" id="CHEBI:456216"/>
        <dbReference type="EC" id="2.7.11.1"/>
    </reaction>
</comment>
<evidence type="ECO:0000256" key="1">
    <source>
        <dbReference type="ARBA" id="ARBA00012513"/>
    </source>
</evidence>
<evidence type="ECO:0000256" key="8">
    <source>
        <dbReference type="ARBA" id="ARBA00048679"/>
    </source>
</evidence>
<evidence type="ECO:0000313" key="14">
    <source>
        <dbReference type="Proteomes" id="UP000281708"/>
    </source>
</evidence>
<evidence type="ECO:0000256" key="4">
    <source>
        <dbReference type="ARBA" id="ARBA00022741"/>
    </source>
</evidence>
<organism evidence="13 14">
    <name type="scientific">Nocardioides mangrovicus</name>
    <dbReference type="NCBI Taxonomy" id="2478913"/>
    <lineage>
        <taxon>Bacteria</taxon>
        <taxon>Bacillati</taxon>
        <taxon>Actinomycetota</taxon>
        <taxon>Actinomycetes</taxon>
        <taxon>Propionibacteriales</taxon>
        <taxon>Nocardioidaceae</taxon>
        <taxon>Nocardioides</taxon>
    </lineage>
</organism>
<evidence type="ECO:0000259" key="12">
    <source>
        <dbReference type="PROSITE" id="PS51178"/>
    </source>
</evidence>
<proteinExistence type="predicted"/>
<keyword evidence="3" id="KW-0808">Transferase</keyword>
<dbReference type="CDD" id="cd06577">
    <property type="entry name" value="PASTA_pknB"/>
    <property type="match status" value="4"/>
</dbReference>
<sequence length="704" mass="74957">MEVLRVERTTADRVADPIIGRSLDDRYRILQRIARGGMATVYEAVDTRLDRAVAVKVMHEGLRQSGSQEEEFSQRFRREAQAAARLAHQNVVAVFDQGDDDGTLYLVMEYVPGITLRDLVRAEAPIAPLKTLMVVEPVLEALAAAHRAGMIHRDVKPENVLLADDGRVKVADFGLARAINAETQHTSTGVLIGTVSYLSPELVVAGEADARADVYAVGVLLYEMLTGEKPHQAETPIQVAYKHVHEDIPPPSARVPGLPAYLDALVARATARDTSLRPRDAGVLLHQVHRVHSALAAGVVDDPDLVEDLLPVAHRRDPFVDTDDQMPRVIIDPSQDTASWSPLEDSDGFDAVAIDDAYAGSGYQDFAPYSSGTEPTSAINGAAAVAMPPAPEPARVPPQRPPGPQRPRPRRSRRGPIMLIGLLVAALAVGVGAWYFGIARYTNTPGVINLAQADAKDKITQAGLKFKVGGQAYSTGVPQGAVVSTNPDPGSRILKGHTVAVTISRGPETHAVPDVRGRTLDKAQQMLQDAKLSYGNATEQYSQKVAEGKVITTNPVPGTQLRGGSPVDVVVSKGKKPIDVPNYIGQDVDTAIAGLKQAGFKVSRKDVYSDSVPAGIVGKQTPQGGTLFRGASVGIVVSKGPQMVLVPKTVGLDIARATARLKKRGFQVATTNAPTYVGLNIVVASTPDQGTMAPKGSTITLTLT</sequence>
<keyword evidence="6" id="KW-0067">ATP-binding</keyword>
<feature type="compositionally biased region" description="Pro residues" evidence="9">
    <location>
        <begin position="388"/>
        <end position="406"/>
    </location>
</feature>
<dbReference type="Gene3D" id="1.10.510.10">
    <property type="entry name" value="Transferase(Phosphotransferase) domain 1"/>
    <property type="match status" value="1"/>
</dbReference>
<keyword evidence="10" id="KW-1133">Transmembrane helix</keyword>
<evidence type="ECO:0000313" key="13">
    <source>
        <dbReference type="EMBL" id="RLV48942.1"/>
    </source>
</evidence>
<keyword evidence="2" id="KW-0723">Serine/threonine-protein kinase</keyword>
<dbReference type="FunFam" id="3.30.200.20:FF:000035">
    <property type="entry name" value="Serine/threonine protein kinase Stk1"/>
    <property type="match status" value="1"/>
</dbReference>
<accession>A0A3L8P1X5</accession>
<feature type="domain" description="Protein kinase" evidence="11">
    <location>
        <begin position="27"/>
        <end position="295"/>
    </location>
</feature>
<dbReference type="FunFam" id="1.10.510.10:FF:000021">
    <property type="entry name" value="Serine/threonine protein kinase"/>
    <property type="match status" value="1"/>
</dbReference>
<dbReference type="AlphaFoldDB" id="A0A3L8P1X5"/>
<keyword evidence="14" id="KW-1185">Reference proteome</keyword>
<dbReference type="Pfam" id="PF00069">
    <property type="entry name" value="Pkinase"/>
    <property type="match status" value="1"/>
</dbReference>
<dbReference type="InterPro" id="IPR000719">
    <property type="entry name" value="Prot_kinase_dom"/>
</dbReference>
<dbReference type="Gene3D" id="3.30.10.20">
    <property type="match status" value="4"/>
</dbReference>
<evidence type="ECO:0000256" key="7">
    <source>
        <dbReference type="ARBA" id="ARBA00047899"/>
    </source>
</evidence>
<feature type="domain" description="PASTA" evidence="12">
    <location>
        <begin position="640"/>
        <end position="704"/>
    </location>
</feature>
<keyword evidence="5 13" id="KW-0418">Kinase</keyword>
<dbReference type="SMART" id="SM00740">
    <property type="entry name" value="PASTA"/>
    <property type="match status" value="4"/>
</dbReference>
<dbReference type="OrthoDB" id="9762169at2"/>
<evidence type="ECO:0000256" key="9">
    <source>
        <dbReference type="SAM" id="MobiDB-lite"/>
    </source>
</evidence>
<dbReference type="InterPro" id="IPR011009">
    <property type="entry name" value="Kinase-like_dom_sf"/>
</dbReference>
<feature type="region of interest" description="Disordered" evidence="9">
    <location>
        <begin position="387"/>
        <end position="413"/>
    </location>
</feature>
<feature type="domain" description="PASTA" evidence="12">
    <location>
        <begin position="574"/>
        <end position="639"/>
    </location>
</feature>
<dbReference type="SUPFAM" id="SSF56112">
    <property type="entry name" value="Protein kinase-like (PK-like)"/>
    <property type="match status" value="1"/>
</dbReference>
<dbReference type="InterPro" id="IPR008271">
    <property type="entry name" value="Ser/Thr_kinase_AS"/>
</dbReference>
<dbReference type="PROSITE" id="PS00108">
    <property type="entry name" value="PROTEIN_KINASE_ST"/>
    <property type="match status" value="1"/>
</dbReference>
<dbReference type="InterPro" id="IPR005543">
    <property type="entry name" value="PASTA_dom"/>
</dbReference>
<comment type="caution">
    <text evidence="13">The sequence shown here is derived from an EMBL/GenBank/DDBJ whole genome shotgun (WGS) entry which is preliminary data.</text>
</comment>
<dbReference type="GO" id="GO:0005524">
    <property type="term" value="F:ATP binding"/>
    <property type="evidence" value="ECO:0007669"/>
    <property type="project" value="UniProtKB-KW"/>
</dbReference>
<dbReference type="Gene3D" id="3.30.200.20">
    <property type="entry name" value="Phosphorylase Kinase, domain 1"/>
    <property type="match status" value="1"/>
</dbReference>
<reference evidence="13 14" key="1">
    <citation type="submission" date="2018-10" db="EMBL/GenBank/DDBJ databases">
        <title>Marmoricola sp. 4Q3S-7 whole genome shotgun sequence.</title>
        <authorList>
            <person name="Li F."/>
        </authorList>
    </citation>
    <scope>NUCLEOTIDE SEQUENCE [LARGE SCALE GENOMIC DNA]</scope>
    <source>
        <strain evidence="13 14">4Q3S-7</strain>
    </source>
</reference>
<evidence type="ECO:0000256" key="6">
    <source>
        <dbReference type="ARBA" id="ARBA00022840"/>
    </source>
</evidence>
<dbReference type="PANTHER" id="PTHR43289">
    <property type="entry name" value="MITOGEN-ACTIVATED PROTEIN KINASE KINASE KINASE 20-RELATED"/>
    <property type="match status" value="1"/>
</dbReference>
<keyword evidence="10" id="KW-0812">Transmembrane</keyword>
<dbReference type="EC" id="2.7.11.1" evidence="1"/>
<feature type="domain" description="PASTA" evidence="12">
    <location>
        <begin position="506"/>
        <end position="573"/>
    </location>
</feature>
<dbReference type="CDD" id="cd14014">
    <property type="entry name" value="STKc_PknB_like"/>
    <property type="match status" value="1"/>
</dbReference>
<dbReference type="NCBIfam" id="NF033483">
    <property type="entry name" value="PknB_PASTA_kin"/>
    <property type="match status" value="1"/>
</dbReference>
<evidence type="ECO:0000256" key="2">
    <source>
        <dbReference type="ARBA" id="ARBA00022527"/>
    </source>
</evidence>
<dbReference type="PANTHER" id="PTHR43289:SF34">
    <property type="entry name" value="SERINE_THREONINE-PROTEIN KINASE YBDM-RELATED"/>
    <property type="match status" value="1"/>
</dbReference>
<dbReference type="Proteomes" id="UP000281708">
    <property type="component" value="Unassembled WGS sequence"/>
</dbReference>